<dbReference type="Pfam" id="PF20732">
    <property type="entry name" value="NamZ_C"/>
    <property type="match status" value="1"/>
</dbReference>
<evidence type="ECO:0000313" key="6">
    <source>
        <dbReference type="Proteomes" id="UP000008631"/>
    </source>
</evidence>
<dbReference type="Pfam" id="PF00144">
    <property type="entry name" value="Beta-lactamase"/>
    <property type="match status" value="1"/>
</dbReference>
<keyword evidence="1" id="KW-0732">Signal</keyword>
<dbReference type="InterPro" id="IPR008302">
    <property type="entry name" value="NamZ"/>
</dbReference>
<dbReference type="Proteomes" id="UP000008631">
    <property type="component" value="Chromosome"/>
</dbReference>
<proteinExistence type="predicted"/>
<reference key="1">
    <citation type="submission" date="2010-11" db="EMBL/GenBank/DDBJ databases">
        <title>The complete sequence of chromosome of Isophaera pallida ATCC 43644.</title>
        <authorList>
            <consortium name="US DOE Joint Genome Institute (JGI-PGF)"/>
            <person name="Lucas S."/>
            <person name="Copeland A."/>
            <person name="Lapidus A."/>
            <person name="Bruce D."/>
            <person name="Goodwin L."/>
            <person name="Pitluck S."/>
            <person name="Kyrpides N."/>
            <person name="Mavromatis K."/>
            <person name="Pagani I."/>
            <person name="Ivanova N."/>
            <person name="Saunders E."/>
            <person name="Brettin T."/>
            <person name="Detter J.C."/>
            <person name="Han C."/>
            <person name="Tapia R."/>
            <person name="Land M."/>
            <person name="Hauser L."/>
            <person name="Markowitz V."/>
            <person name="Cheng J.-F."/>
            <person name="Hugenholtz P."/>
            <person name="Woyke T."/>
            <person name="Wu D."/>
            <person name="Eisen J.A."/>
        </authorList>
    </citation>
    <scope>NUCLEOTIDE SEQUENCE</scope>
    <source>
        <strain>ATCC 43644</strain>
    </source>
</reference>
<dbReference type="eggNOG" id="COG3876">
    <property type="taxonomic scope" value="Bacteria"/>
</dbReference>
<dbReference type="PANTHER" id="PTHR42915:SF1">
    <property type="entry name" value="PEPTIDOGLYCAN BETA-N-ACETYLMURAMIDASE NAMZ"/>
    <property type="match status" value="1"/>
</dbReference>
<dbReference type="Pfam" id="PF07075">
    <property type="entry name" value="NamZ_N"/>
    <property type="match status" value="1"/>
</dbReference>
<dbReference type="eggNOG" id="COG1680">
    <property type="taxonomic scope" value="Bacteria"/>
</dbReference>
<keyword evidence="6" id="KW-1185">Reference proteome</keyword>
<dbReference type="EMBL" id="CP002353">
    <property type="protein sequence ID" value="ADV63832.1"/>
    <property type="molecule type" value="Genomic_DNA"/>
</dbReference>
<feature type="domain" description="Peptidoglycan beta-N-acetylmuramidase NamZ N-terminal" evidence="3">
    <location>
        <begin position="433"/>
        <end position="632"/>
    </location>
</feature>
<dbReference type="AlphaFoldDB" id="E8R579"/>
<evidence type="ECO:0000313" key="5">
    <source>
        <dbReference type="EMBL" id="ADV63832.1"/>
    </source>
</evidence>
<dbReference type="InterPro" id="IPR001466">
    <property type="entry name" value="Beta-lactam-related"/>
</dbReference>
<feature type="signal peptide" evidence="1">
    <location>
        <begin position="1"/>
        <end position="26"/>
    </location>
</feature>
<accession>E8R579</accession>
<feature type="chain" id="PRO_5003230069" evidence="1">
    <location>
        <begin position="27"/>
        <end position="789"/>
    </location>
</feature>
<dbReference type="InterPro" id="IPR012338">
    <property type="entry name" value="Beta-lactam/transpept-like"/>
</dbReference>
<dbReference type="InterPro" id="IPR048503">
    <property type="entry name" value="NamZ_C"/>
</dbReference>
<dbReference type="GO" id="GO:0033922">
    <property type="term" value="F:peptidoglycan beta-N-acetylmuramidase activity"/>
    <property type="evidence" value="ECO:0007669"/>
    <property type="project" value="InterPro"/>
</dbReference>
<evidence type="ECO:0000259" key="3">
    <source>
        <dbReference type="Pfam" id="PF07075"/>
    </source>
</evidence>
<sequence>MLMVARCCTIRLTRLVLLLVLGFAGPEPGRMVAAAPQAPEATPEQVGLDPAKLDAIETALREAIAREAIPGAVVGVGRFGKLAYVKALGDRAVQPDREPMTRDTIFDLASLTKPIATASSILSLIHEGKLKTTDRVADHLPEFAPHGKEVITVDQLLRHRAGLIADNPLEDYEHGPEAAWKAICDLTPIHPPGERFVYTDVGFIVLGKLVEKLDGRPLDQAAAARVFGPLGMSDARFNPDQTLQGRIAPTEEERGVGVVRGVVHDPRARLMGGVAGHAGLFGTVDDLAAYASALTGLLRGEAQAGRGWLTPEEARTMIDPADTPPNQRRGLGWDISTPYSSPRGDLFGPASFGHTGFTGTSVWIDPESDLFVILLTSRLHPRNRGNINPIRSQVATLAASAVISDPRPDPGPVACGIDRLLLQGGGPLVGKRVGLVTNHTGRTRDGRATIDALRHLPGVDLVALFSPEHGIRGEVDREVDDGRDERTGLPIFSLYGKTRKPTPESLKGVEILVYDLQDIGTRFYTYISTLKLVMKAAAEAGLPLVVLDRPNPIGGVEVAGPVRDPRFDSFIACHALPVRHGMTVGELARMFNEEDQIGTDLTVIPCQGWRRSMLWDQTGLEWVNPSPNMRSLTEALLYPGVGLLEATNLATGRGTDTPFERIGAPWIEPRRLARALNDLKLPGVVFVPIRFTPSERQYAGETCGGVFLQITNRDQFEPISLAIGLAIVLNRLYPRQWDSTKLQGMVAHQATLEAISQGRDLAQIPRLWDDDLDEFQARRARFLISGYVE</sequence>
<dbReference type="KEGG" id="ipa:Isop_3270"/>
<dbReference type="Gene3D" id="3.40.710.10">
    <property type="entry name" value="DD-peptidase/beta-lactamase superfamily"/>
    <property type="match status" value="1"/>
</dbReference>
<feature type="domain" description="Beta-lactamase-related" evidence="2">
    <location>
        <begin position="58"/>
        <end position="385"/>
    </location>
</feature>
<dbReference type="SUPFAM" id="SSF56601">
    <property type="entry name" value="beta-lactamase/transpeptidase-like"/>
    <property type="match status" value="1"/>
</dbReference>
<reference evidence="5 6" key="2">
    <citation type="journal article" date="2011" name="Stand. Genomic Sci.">
        <title>Complete genome sequence of Isosphaera pallida type strain (IS1B).</title>
        <authorList>
            <consortium name="US DOE Joint Genome Institute (JGI-PGF)"/>
            <person name="Goker M."/>
            <person name="Cleland D."/>
            <person name="Saunders E."/>
            <person name="Lapidus A."/>
            <person name="Nolan M."/>
            <person name="Lucas S."/>
            <person name="Hammon N."/>
            <person name="Deshpande S."/>
            <person name="Cheng J.F."/>
            <person name="Tapia R."/>
            <person name="Han C."/>
            <person name="Goodwin L."/>
            <person name="Pitluck S."/>
            <person name="Liolios K."/>
            <person name="Pagani I."/>
            <person name="Ivanova N."/>
            <person name="Mavromatis K."/>
            <person name="Pati A."/>
            <person name="Chen A."/>
            <person name="Palaniappan K."/>
            <person name="Land M."/>
            <person name="Hauser L."/>
            <person name="Chang Y.J."/>
            <person name="Jeffries C.D."/>
            <person name="Detter J.C."/>
            <person name="Beck B."/>
            <person name="Woyke T."/>
            <person name="Bristow J."/>
            <person name="Eisen J.A."/>
            <person name="Markowitz V."/>
            <person name="Hugenholtz P."/>
            <person name="Kyrpides N.C."/>
            <person name="Klenk H.P."/>
        </authorList>
    </citation>
    <scope>NUCLEOTIDE SEQUENCE [LARGE SCALE GENOMIC DNA]</scope>
    <source>
        <strain evidence="6">ATCC 43644 / DSM 9630 / IS1B</strain>
    </source>
</reference>
<evidence type="ECO:0000259" key="4">
    <source>
        <dbReference type="Pfam" id="PF20732"/>
    </source>
</evidence>
<dbReference type="HOGENOM" id="CLU_357050_0_0_0"/>
<gene>
    <name evidence="5" type="ordered locus">Isop_3270</name>
</gene>
<dbReference type="Gene3D" id="3.40.50.12170">
    <property type="entry name" value="Uncharacterised protein PF07075, DUF1343"/>
    <property type="match status" value="1"/>
</dbReference>
<evidence type="ECO:0000256" key="1">
    <source>
        <dbReference type="SAM" id="SignalP"/>
    </source>
</evidence>
<dbReference type="STRING" id="575540.Isop_3270"/>
<organism evidence="5 6">
    <name type="scientific">Isosphaera pallida (strain ATCC 43644 / DSM 9630 / IS1B)</name>
    <dbReference type="NCBI Taxonomy" id="575540"/>
    <lineage>
        <taxon>Bacteria</taxon>
        <taxon>Pseudomonadati</taxon>
        <taxon>Planctomycetota</taxon>
        <taxon>Planctomycetia</taxon>
        <taxon>Isosphaerales</taxon>
        <taxon>Isosphaeraceae</taxon>
        <taxon>Isosphaera</taxon>
    </lineage>
</organism>
<name>E8R579_ISOPI</name>
<dbReference type="PANTHER" id="PTHR42915">
    <property type="entry name" value="HYPOTHETICAL 460 KDA PROTEIN IN FEUA-SIGW INTERGENIC REGION [PRECURSOR]"/>
    <property type="match status" value="1"/>
</dbReference>
<dbReference type="Gene3D" id="3.90.1150.140">
    <property type="match status" value="1"/>
</dbReference>
<dbReference type="InParanoid" id="E8R579"/>
<dbReference type="RefSeq" id="WP_013566120.1">
    <property type="nucleotide sequence ID" value="NC_014962.1"/>
</dbReference>
<protein>
    <submittedName>
        <fullName evidence="5">Uncharacterized conserved protein UCP016719</fullName>
    </submittedName>
</protein>
<feature type="domain" description="Peptidoglycan beta-N-acetylmuramidase NamZ C-terminal" evidence="4">
    <location>
        <begin position="636"/>
        <end position="784"/>
    </location>
</feature>
<evidence type="ECO:0000259" key="2">
    <source>
        <dbReference type="Pfam" id="PF00144"/>
    </source>
</evidence>
<dbReference type="InterPro" id="IPR048502">
    <property type="entry name" value="NamZ_N"/>
</dbReference>